<protein>
    <submittedName>
        <fullName evidence="2">Uncharacterized protein</fullName>
    </submittedName>
</protein>
<organism evidence="2 3">
    <name type="scientific">Enorma massiliensis</name>
    <dbReference type="NCBI Taxonomy" id="1472761"/>
    <lineage>
        <taxon>Bacteria</taxon>
        <taxon>Bacillati</taxon>
        <taxon>Actinomycetota</taxon>
        <taxon>Coriobacteriia</taxon>
        <taxon>Coriobacteriales</taxon>
        <taxon>Coriobacteriaceae</taxon>
        <taxon>Enorma</taxon>
    </lineage>
</organism>
<dbReference type="RefSeq" id="WP_087186659.1">
    <property type="nucleotide sequence ID" value="NZ_DBFBJE010000043.1"/>
</dbReference>
<dbReference type="EMBL" id="NFHO01000008">
    <property type="protein sequence ID" value="OUN42277.1"/>
    <property type="molecule type" value="Genomic_DNA"/>
</dbReference>
<evidence type="ECO:0000256" key="1">
    <source>
        <dbReference type="SAM" id="MobiDB-lite"/>
    </source>
</evidence>
<accession>A0A1Y3U583</accession>
<sequence>MAVYLPSAKIAVEIVDDPTSLPADLSAFPDFTIVPITSADLRSPAARDRTVKRIARMAANKPNAHATSDTHDQPAGTSTSMPRAASKRERKQLLDLINTGLDLTQGSATARVAV</sequence>
<name>A0A1Y3U583_9ACTN</name>
<comment type="caution">
    <text evidence="2">The sequence shown here is derived from an EMBL/GenBank/DDBJ whole genome shotgun (WGS) entry which is preliminary data.</text>
</comment>
<dbReference type="AlphaFoldDB" id="A0A1Y3U583"/>
<evidence type="ECO:0000313" key="2">
    <source>
        <dbReference type="EMBL" id="OUN42277.1"/>
    </source>
</evidence>
<reference evidence="3" key="1">
    <citation type="submission" date="2017-04" db="EMBL/GenBank/DDBJ databases">
        <title>Function of individual gut microbiota members based on whole genome sequencing of pure cultures obtained from chicken caecum.</title>
        <authorList>
            <person name="Medvecky M."/>
            <person name="Cejkova D."/>
            <person name="Polansky O."/>
            <person name="Karasova D."/>
            <person name="Kubasova T."/>
            <person name="Cizek A."/>
            <person name="Rychlik I."/>
        </authorList>
    </citation>
    <scope>NUCLEOTIDE SEQUENCE [LARGE SCALE GENOMIC DNA]</scope>
    <source>
        <strain evidence="3">An70</strain>
    </source>
</reference>
<proteinExistence type="predicted"/>
<dbReference type="Proteomes" id="UP000196560">
    <property type="component" value="Unassembled WGS sequence"/>
</dbReference>
<feature type="region of interest" description="Disordered" evidence="1">
    <location>
        <begin position="58"/>
        <end position="89"/>
    </location>
</feature>
<keyword evidence="3" id="KW-1185">Reference proteome</keyword>
<evidence type="ECO:0000313" key="3">
    <source>
        <dbReference type="Proteomes" id="UP000196560"/>
    </source>
</evidence>
<gene>
    <name evidence="2" type="ORF">B5G21_07345</name>
</gene>